<name>A0A2S9XG40_9BACT</name>
<comment type="similarity">
    <text evidence="2 14">Belongs to the UppP family.</text>
</comment>
<accession>A0A2S9XG40</accession>
<keyword evidence="10 14" id="KW-0046">Antibiotic resistance</keyword>
<keyword evidence="14" id="KW-0133">Cell shape</keyword>
<organism evidence="15 16">
    <name type="scientific">Enhygromyxa salina</name>
    <dbReference type="NCBI Taxonomy" id="215803"/>
    <lineage>
        <taxon>Bacteria</taxon>
        <taxon>Pseudomonadati</taxon>
        <taxon>Myxococcota</taxon>
        <taxon>Polyangia</taxon>
        <taxon>Nannocystales</taxon>
        <taxon>Nannocystaceae</taxon>
        <taxon>Enhygromyxa</taxon>
    </lineage>
</organism>
<evidence type="ECO:0000256" key="14">
    <source>
        <dbReference type="HAMAP-Rule" id="MF_01006"/>
    </source>
</evidence>
<comment type="caution">
    <text evidence="15">The sequence shown here is derived from an EMBL/GenBank/DDBJ whole genome shotgun (WGS) entry which is preliminary data.</text>
</comment>
<keyword evidence="14" id="KW-0573">Peptidoglycan synthesis</keyword>
<evidence type="ECO:0000256" key="8">
    <source>
        <dbReference type="ARBA" id="ARBA00022989"/>
    </source>
</evidence>
<dbReference type="Proteomes" id="UP000237968">
    <property type="component" value="Unassembled WGS sequence"/>
</dbReference>
<dbReference type="GO" id="GO:0046677">
    <property type="term" value="P:response to antibiotic"/>
    <property type="evidence" value="ECO:0007669"/>
    <property type="project" value="UniProtKB-UniRule"/>
</dbReference>
<dbReference type="Pfam" id="PF02673">
    <property type="entry name" value="BacA"/>
    <property type="match status" value="1"/>
</dbReference>
<evidence type="ECO:0000256" key="13">
    <source>
        <dbReference type="ARBA" id="ARBA00047594"/>
    </source>
</evidence>
<evidence type="ECO:0000256" key="6">
    <source>
        <dbReference type="ARBA" id="ARBA00022692"/>
    </source>
</evidence>
<evidence type="ECO:0000256" key="1">
    <source>
        <dbReference type="ARBA" id="ARBA00004651"/>
    </source>
</evidence>
<feature type="transmembrane region" description="Helical" evidence="14">
    <location>
        <begin position="122"/>
        <end position="139"/>
    </location>
</feature>
<dbReference type="GO" id="GO:0071555">
    <property type="term" value="P:cell wall organization"/>
    <property type="evidence" value="ECO:0007669"/>
    <property type="project" value="UniProtKB-KW"/>
</dbReference>
<dbReference type="GO" id="GO:0008360">
    <property type="term" value="P:regulation of cell shape"/>
    <property type="evidence" value="ECO:0007669"/>
    <property type="project" value="UniProtKB-KW"/>
</dbReference>
<evidence type="ECO:0000256" key="9">
    <source>
        <dbReference type="ARBA" id="ARBA00023136"/>
    </source>
</evidence>
<keyword evidence="9 14" id="KW-0472">Membrane</keyword>
<feature type="transmembrane region" description="Helical" evidence="14">
    <location>
        <begin position="255"/>
        <end position="274"/>
    </location>
</feature>
<dbReference type="InterPro" id="IPR003824">
    <property type="entry name" value="UppP"/>
</dbReference>
<comment type="function">
    <text evidence="14">Catalyzes the dephosphorylation of undecaprenyl diphosphate (UPP). Confers resistance to bacitracin.</text>
</comment>
<feature type="transmembrane region" description="Helical" evidence="14">
    <location>
        <begin position="225"/>
        <end position="248"/>
    </location>
</feature>
<keyword evidence="16" id="KW-1185">Reference proteome</keyword>
<keyword evidence="7 14" id="KW-0378">Hydrolase</keyword>
<dbReference type="PANTHER" id="PTHR30622:SF2">
    <property type="entry name" value="UNDECAPRENYL-DIPHOSPHATASE"/>
    <property type="match status" value="1"/>
</dbReference>
<keyword evidence="8 14" id="KW-1133">Transmembrane helix</keyword>
<feature type="transmembrane region" description="Helical" evidence="14">
    <location>
        <begin position="151"/>
        <end position="169"/>
    </location>
</feature>
<keyword evidence="5 14" id="KW-1003">Cell membrane</keyword>
<dbReference type="GO" id="GO:0005886">
    <property type="term" value="C:plasma membrane"/>
    <property type="evidence" value="ECO:0007669"/>
    <property type="project" value="UniProtKB-SubCell"/>
</dbReference>
<keyword evidence="6 14" id="KW-0812">Transmembrane</keyword>
<dbReference type="EC" id="3.6.1.27" evidence="3 14"/>
<evidence type="ECO:0000256" key="12">
    <source>
        <dbReference type="ARBA" id="ARBA00032932"/>
    </source>
</evidence>
<comment type="subcellular location">
    <subcellularLocation>
        <location evidence="1 14">Cell membrane</location>
        <topology evidence="1 14">Multi-pass membrane protein</topology>
    </subcellularLocation>
</comment>
<feature type="transmembrane region" description="Helical" evidence="14">
    <location>
        <begin position="48"/>
        <end position="69"/>
    </location>
</feature>
<dbReference type="AlphaFoldDB" id="A0A2S9XG40"/>
<sequence length="275" mass="28560">MLASPGAELSYGLAAFLGALQGVAEFLPISSSGHLSLAEAWLGVDAETAGHSFNIVVHAGTLLAVLLVYRRDLLDLARGLFDAEAVPWARRMWLALIVGSLPLGIVLLPGVEELVVRMEGEVRWIGGALLLTAALLGFTHRRETPKDELRAAPKLGHALVIGFAQLLAVTPGVSRSGSTIAAGLALGLGRARAARFSFLLSIPAITAATGKEALELLGGDAPLDIAAGPFVLGFVVSFVVGLGALKLLLRLIEKLGMLPFVPYLVLLGATALIVG</sequence>
<keyword evidence="14" id="KW-0961">Cell wall biogenesis/degradation</keyword>
<evidence type="ECO:0000256" key="3">
    <source>
        <dbReference type="ARBA" id="ARBA00012374"/>
    </source>
</evidence>
<dbReference type="RefSeq" id="WP_106394575.1">
    <property type="nucleotide sequence ID" value="NZ_PVNK01000233.1"/>
</dbReference>
<dbReference type="HAMAP" id="MF_01006">
    <property type="entry name" value="Undec_diphosphatase"/>
    <property type="match status" value="1"/>
</dbReference>
<evidence type="ECO:0000256" key="11">
    <source>
        <dbReference type="ARBA" id="ARBA00032707"/>
    </source>
</evidence>
<dbReference type="OrthoDB" id="9808289at2"/>
<protein>
    <recommendedName>
        <fullName evidence="4 14">Undecaprenyl-diphosphatase</fullName>
        <ecNumber evidence="3 14">3.6.1.27</ecNumber>
    </recommendedName>
    <alternativeName>
        <fullName evidence="12 14">Bacitracin resistance protein</fullName>
    </alternativeName>
    <alternativeName>
        <fullName evidence="11 14">Undecaprenyl pyrophosphate phosphatase</fullName>
    </alternativeName>
</protein>
<evidence type="ECO:0000313" key="16">
    <source>
        <dbReference type="Proteomes" id="UP000237968"/>
    </source>
</evidence>
<proteinExistence type="inferred from homology"/>
<comment type="miscellaneous">
    <text evidence="14">Bacitracin is thought to be involved in the inhibition of peptidoglycan synthesis by sequestering undecaprenyl diphosphate, thereby reducing the pool of lipid carrier available.</text>
</comment>
<evidence type="ECO:0000256" key="4">
    <source>
        <dbReference type="ARBA" id="ARBA00021581"/>
    </source>
</evidence>
<evidence type="ECO:0000256" key="2">
    <source>
        <dbReference type="ARBA" id="ARBA00010621"/>
    </source>
</evidence>
<comment type="catalytic activity">
    <reaction evidence="13 14">
        <text>di-trans,octa-cis-undecaprenyl diphosphate + H2O = di-trans,octa-cis-undecaprenyl phosphate + phosphate + H(+)</text>
        <dbReference type="Rhea" id="RHEA:28094"/>
        <dbReference type="ChEBI" id="CHEBI:15377"/>
        <dbReference type="ChEBI" id="CHEBI:15378"/>
        <dbReference type="ChEBI" id="CHEBI:43474"/>
        <dbReference type="ChEBI" id="CHEBI:58405"/>
        <dbReference type="ChEBI" id="CHEBI:60392"/>
        <dbReference type="EC" id="3.6.1.27"/>
    </reaction>
</comment>
<evidence type="ECO:0000256" key="5">
    <source>
        <dbReference type="ARBA" id="ARBA00022475"/>
    </source>
</evidence>
<evidence type="ECO:0000256" key="7">
    <source>
        <dbReference type="ARBA" id="ARBA00022801"/>
    </source>
</evidence>
<dbReference type="EMBL" id="PVNK01000233">
    <property type="protein sequence ID" value="PRP91651.1"/>
    <property type="molecule type" value="Genomic_DNA"/>
</dbReference>
<evidence type="ECO:0000313" key="15">
    <source>
        <dbReference type="EMBL" id="PRP91651.1"/>
    </source>
</evidence>
<feature type="transmembrane region" description="Helical" evidence="14">
    <location>
        <begin position="90"/>
        <end position="110"/>
    </location>
</feature>
<gene>
    <name evidence="14 15" type="primary">uppP</name>
    <name evidence="15" type="ORF">ENSA5_53600</name>
</gene>
<dbReference type="GO" id="GO:0050380">
    <property type="term" value="F:undecaprenyl-diphosphatase activity"/>
    <property type="evidence" value="ECO:0007669"/>
    <property type="project" value="UniProtKB-UniRule"/>
</dbReference>
<dbReference type="PANTHER" id="PTHR30622">
    <property type="entry name" value="UNDECAPRENYL-DIPHOSPHATASE"/>
    <property type="match status" value="1"/>
</dbReference>
<reference evidence="15 16" key="1">
    <citation type="submission" date="2018-03" db="EMBL/GenBank/DDBJ databases">
        <title>Draft Genome Sequences of the Obligatory Marine Myxobacteria Enhygromyxa salina SWB005.</title>
        <authorList>
            <person name="Poehlein A."/>
            <person name="Moghaddam J.A."/>
            <person name="Harms H."/>
            <person name="Alanjari M."/>
            <person name="Koenig G.M."/>
            <person name="Daniel R."/>
            <person name="Schaeberle T.F."/>
        </authorList>
    </citation>
    <scope>NUCLEOTIDE SEQUENCE [LARGE SCALE GENOMIC DNA]</scope>
    <source>
        <strain evidence="15 16">SWB005</strain>
    </source>
</reference>
<evidence type="ECO:0000256" key="10">
    <source>
        <dbReference type="ARBA" id="ARBA00023251"/>
    </source>
</evidence>
<dbReference type="GO" id="GO:0009252">
    <property type="term" value="P:peptidoglycan biosynthetic process"/>
    <property type="evidence" value="ECO:0007669"/>
    <property type="project" value="UniProtKB-KW"/>
</dbReference>